<dbReference type="InterPro" id="IPR022601">
    <property type="entry name" value="DUF3160"/>
</dbReference>
<feature type="non-terminal residue" evidence="1">
    <location>
        <position position="439"/>
    </location>
</feature>
<name>A0A0S7YIA1_UNCT6</name>
<dbReference type="EMBL" id="LJNI01000006">
    <property type="protein sequence ID" value="KPJ74384.1"/>
    <property type="molecule type" value="Genomic_DNA"/>
</dbReference>
<evidence type="ECO:0008006" key="3">
    <source>
        <dbReference type="Google" id="ProtNLM"/>
    </source>
</evidence>
<evidence type="ECO:0000313" key="1">
    <source>
        <dbReference type="EMBL" id="KPJ74384.1"/>
    </source>
</evidence>
<comment type="caution">
    <text evidence="1">The sequence shown here is derived from an EMBL/GenBank/DDBJ whole genome shotgun (WGS) entry which is preliminary data.</text>
</comment>
<protein>
    <recommendedName>
        <fullName evidence="3">DUF3160 domain-containing protein</fullName>
    </recommendedName>
</protein>
<dbReference type="Proteomes" id="UP000051012">
    <property type="component" value="Unassembled WGS sequence"/>
</dbReference>
<organism evidence="1 2">
    <name type="scientific">candidate division TA06 bacterium DG_78</name>
    <dbReference type="NCBI Taxonomy" id="1703772"/>
    <lineage>
        <taxon>Bacteria</taxon>
        <taxon>Bacteria division TA06</taxon>
    </lineage>
</organism>
<sequence length="439" mass="50446">MPEYVLPLDFTKVTNFKNVAQHYLTKPEYKSSLQKNGFVVIDGGTIDDITIPYKRLREQDIPIYVTADTPLHLFHIQFDETLREIEEEVFYTDIVAVTRTLFKASQDDYKVFQGDIKEAAKRNVAYFSVALKQLDPEFSVPSYVKTWVDWECEQIENHRGVPDYGTARELSLFKIPEDYSQYKPRGHYTRSEVLEKYFKGMMWYGRMTFLLKGHEKFGDIIPPAEALTDRETAKIQTLQAALIAARCGQLKLPDGRSVADVWNRIYAVTAFYAGFADDLTLYDYRNAMRTIFGSTFSAQEMENETQYAQFLFELAKLKPPAIFSGTGGAGIDPGGYQGHQFTSVKQLDQILEYTMGFRFMGQRYIPDSYILGQLVSPAVGTIPRKIPERFTVVYIPDERIQPDLAYSIRGFPRGLDVFSVFGSKRAEKHIIDYTDHEYP</sequence>
<proteinExistence type="predicted"/>
<gene>
    <name evidence="1" type="ORF">AMJ52_00755</name>
</gene>
<dbReference type="SMART" id="SM01325">
    <property type="entry name" value="DUF3160"/>
    <property type="match status" value="1"/>
</dbReference>
<dbReference type="AlphaFoldDB" id="A0A0S7YIA1"/>
<accession>A0A0S7YIA1</accession>
<evidence type="ECO:0000313" key="2">
    <source>
        <dbReference type="Proteomes" id="UP000051012"/>
    </source>
</evidence>
<dbReference type="Pfam" id="PF11369">
    <property type="entry name" value="DUF3160"/>
    <property type="match status" value="1"/>
</dbReference>
<reference evidence="1 2" key="1">
    <citation type="journal article" date="2015" name="Microbiome">
        <title>Genomic resolution of linkages in carbon, nitrogen, and sulfur cycling among widespread estuary sediment bacteria.</title>
        <authorList>
            <person name="Baker B.J."/>
            <person name="Lazar C.S."/>
            <person name="Teske A.P."/>
            <person name="Dick G.J."/>
        </authorList>
    </citation>
    <scope>NUCLEOTIDE SEQUENCE [LARGE SCALE GENOMIC DNA]</scope>
    <source>
        <strain evidence="1">DG_78</strain>
    </source>
</reference>